<sequence length="978" mass="110355">MIKLTSNPRLLWRCHEIALSVCLCLSVSFESFYYTQAKSFPKLTNRLVHQKRCSRLLSRNSDMNLLNKMSIKSRIILLAILPLTVILIFSAWEAFRTQNSLQQMSVLSSEVTALGYISGYSTSLHKSRLEKLENTFDSNKNVIFSELNECLDKIANTVKSIYSADALSMANTTLEELRDAQSELQSVTEMDELEEWSSWTNDLINQLIAQLESTKVDTGTIKLESHLNALFTLEWIRLWATEENWLIHIDIVEGHAEEHHDSHAAHEQLSTLFERQQYLIERFLNISADASQVSLLLKTFSDESFVESILFRDRVLDESQPELATQEITSGIAALDKRLKLIQQATDQINEQLTNEMAQSIKDLEQRLWLTIGLTVSIMAALFILSINITRRIIFFLNNTLETFERLENQEESDTLASTEGQDEFSHFGKKMNKLIHERRENEHRMLAAKEEAERANVAKSSFLANMSHEIRTPLNGIIGMSGILSESNLDPIQRDYLNTIDTSSQTLLILINDILDISKIESGNLLISLHSSNLREIAYDTIAIVMSKAKEKDLQLQIRFSPQMPHMLIIDDHRLRQILMNLMSNAVKFTNKGHVRMEINVTEIDEQRCSIYFAIVDTGIGIDKDKQDSIFKPFTQEDSSVTRQYGGTGLGLAISSQLVELMGGNIEIDSEKGKGSRFFFTIESSINQATSPHINELDGSNFVIISNGQTYAAQVSQELHQFGLENLSMCTSYEEASPNDRSIILYCASEEHDSEADLIDIAKRSPDSPIVLVQPQNSSSTHYPQLISGLVTFPLLGARLIDTLKHAPSQHQSLQQPTANTLEIVGDEAAITNSEDAPKSLLNIVSNPDSQSILLVEDNLVNQKVASLLLKKSGYEVDIANNGQEALNFLCDDSNHYHVILMDCMMPVKDGFTASQEFRLYEEQYNKARTPIIALTASVLDDDIRRCTESGMDDYVSKPFNKTVLLEKIKTIRDNAD</sequence>
<evidence type="ECO:0000256" key="13">
    <source>
        <dbReference type="SAM" id="Phobius"/>
    </source>
</evidence>
<dbReference type="InterPro" id="IPR005467">
    <property type="entry name" value="His_kinase_dom"/>
</dbReference>
<dbReference type="GO" id="GO:0005524">
    <property type="term" value="F:ATP binding"/>
    <property type="evidence" value="ECO:0007669"/>
    <property type="project" value="UniProtKB-KW"/>
</dbReference>
<evidence type="ECO:0000256" key="3">
    <source>
        <dbReference type="ARBA" id="ARBA00022553"/>
    </source>
</evidence>
<dbReference type="PRINTS" id="PR00344">
    <property type="entry name" value="BCTRLSENSOR"/>
</dbReference>
<evidence type="ECO:0000256" key="12">
    <source>
        <dbReference type="PROSITE-ProRule" id="PRU00169"/>
    </source>
</evidence>
<dbReference type="Gene3D" id="6.10.340.10">
    <property type="match status" value="1"/>
</dbReference>
<keyword evidence="4" id="KW-0808">Transferase</keyword>
<dbReference type="InterPro" id="IPR003661">
    <property type="entry name" value="HisK_dim/P_dom"/>
</dbReference>
<dbReference type="InterPro" id="IPR003594">
    <property type="entry name" value="HATPase_dom"/>
</dbReference>
<dbReference type="GO" id="GO:0016787">
    <property type="term" value="F:hydrolase activity"/>
    <property type="evidence" value="ECO:0007669"/>
    <property type="project" value="UniProtKB-KW"/>
</dbReference>
<dbReference type="SUPFAM" id="SSF52172">
    <property type="entry name" value="CheY-like"/>
    <property type="match status" value="1"/>
</dbReference>
<feature type="domain" description="Histidine kinase" evidence="14">
    <location>
        <begin position="466"/>
        <end position="687"/>
    </location>
</feature>
<organism evidence="16 17">
    <name type="scientific">Vibrio mediterranei</name>
    <dbReference type="NCBI Taxonomy" id="689"/>
    <lineage>
        <taxon>Bacteria</taxon>
        <taxon>Pseudomonadati</taxon>
        <taxon>Pseudomonadota</taxon>
        <taxon>Gammaproteobacteria</taxon>
        <taxon>Vibrionales</taxon>
        <taxon>Vibrionaceae</taxon>
        <taxon>Vibrio</taxon>
    </lineage>
</organism>
<evidence type="ECO:0000256" key="10">
    <source>
        <dbReference type="ARBA" id="ARBA00064003"/>
    </source>
</evidence>
<dbReference type="CDD" id="cd17546">
    <property type="entry name" value="REC_hyHK_CKI1_RcsC-like"/>
    <property type="match status" value="1"/>
</dbReference>
<evidence type="ECO:0000256" key="8">
    <source>
        <dbReference type="ARBA" id="ARBA00022840"/>
    </source>
</evidence>
<dbReference type="GO" id="GO:0000155">
    <property type="term" value="F:phosphorelay sensor kinase activity"/>
    <property type="evidence" value="ECO:0007669"/>
    <property type="project" value="InterPro"/>
</dbReference>
<evidence type="ECO:0000259" key="15">
    <source>
        <dbReference type="PROSITE" id="PS50110"/>
    </source>
</evidence>
<dbReference type="EC" id="2.7.13.3" evidence="2"/>
<dbReference type="EMBL" id="CP033578">
    <property type="protein sequence ID" value="AYV23729.1"/>
    <property type="molecule type" value="Genomic_DNA"/>
</dbReference>
<dbReference type="Pfam" id="PF00072">
    <property type="entry name" value="Response_reg"/>
    <property type="match status" value="1"/>
</dbReference>
<evidence type="ECO:0000256" key="9">
    <source>
        <dbReference type="ARBA" id="ARBA00023012"/>
    </source>
</evidence>
<dbReference type="PANTHER" id="PTHR45339">
    <property type="entry name" value="HYBRID SIGNAL TRANSDUCTION HISTIDINE KINASE J"/>
    <property type="match status" value="1"/>
</dbReference>
<dbReference type="Gene3D" id="1.10.287.130">
    <property type="match status" value="1"/>
</dbReference>
<evidence type="ECO:0000259" key="14">
    <source>
        <dbReference type="PROSITE" id="PS50109"/>
    </source>
</evidence>
<evidence type="ECO:0000256" key="6">
    <source>
        <dbReference type="ARBA" id="ARBA00022777"/>
    </source>
</evidence>
<dbReference type="Proteomes" id="UP000279760">
    <property type="component" value="Chromosome 2"/>
</dbReference>
<keyword evidence="5" id="KW-0547">Nucleotide-binding</keyword>
<dbReference type="InterPro" id="IPR011006">
    <property type="entry name" value="CheY-like_superfamily"/>
</dbReference>
<evidence type="ECO:0000256" key="4">
    <source>
        <dbReference type="ARBA" id="ARBA00022679"/>
    </source>
</evidence>
<name>A0A3G4VHR3_9VIBR</name>
<feature type="transmembrane region" description="Helical" evidence="13">
    <location>
        <begin position="75"/>
        <end position="95"/>
    </location>
</feature>
<keyword evidence="8" id="KW-0067">ATP-binding</keyword>
<comment type="catalytic activity">
    <reaction evidence="1">
        <text>ATP + protein L-histidine = ADP + protein N-phospho-L-histidine.</text>
        <dbReference type="EC" id="2.7.13.3"/>
    </reaction>
</comment>
<keyword evidence="3 12" id="KW-0597">Phosphoprotein</keyword>
<keyword evidence="6" id="KW-0418">Kinase</keyword>
<dbReference type="PANTHER" id="PTHR45339:SF1">
    <property type="entry name" value="HYBRID SIGNAL TRANSDUCTION HISTIDINE KINASE J"/>
    <property type="match status" value="1"/>
</dbReference>
<feature type="transmembrane region" description="Helical" evidence="13">
    <location>
        <begin position="368"/>
        <end position="389"/>
    </location>
</feature>
<dbReference type="Pfam" id="PF02518">
    <property type="entry name" value="HATPase_c"/>
    <property type="match status" value="1"/>
</dbReference>
<evidence type="ECO:0000256" key="1">
    <source>
        <dbReference type="ARBA" id="ARBA00000085"/>
    </source>
</evidence>
<accession>A0A3G4VHR3</accession>
<evidence type="ECO:0000313" key="16">
    <source>
        <dbReference type="EMBL" id="AYV23729.1"/>
    </source>
</evidence>
<feature type="modified residue" description="4-aspartylphosphate" evidence="12">
    <location>
        <position position="904"/>
    </location>
</feature>
<keyword evidence="13" id="KW-1133">Transmembrane helix</keyword>
<dbReference type="InterPro" id="IPR001789">
    <property type="entry name" value="Sig_transdc_resp-reg_receiver"/>
</dbReference>
<dbReference type="CDD" id="cd00082">
    <property type="entry name" value="HisKA"/>
    <property type="match status" value="1"/>
</dbReference>
<protein>
    <recommendedName>
        <fullName evidence="11">Sensory/regulatory protein RpfC</fullName>
        <ecNumber evidence="2">2.7.13.3</ecNumber>
    </recommendedName>
</protein>
<evidence type="ECO:0000256" key="5">
    <source>
        <dbReference type="ARBA" id="ARBA00022741"/>
    </source>
</evidence>
<dbReference type="InterPro" id="IPR036890">
    <property type="entry name" value="HATPase_C_sf"/>
</dbReference>
<dbReference type="SMART" id="SM00448">
    <property type="entry name" value="REC"/>
    <property type="match status" value="1"/>
</dbReference>
<keyword evidence="7" id="KW-0378">Hydrolase</keyword>
<keyword evidence="13" id="KW-0812">Transmembrane</keyword>
<evidence type="ECO:0000256" key="2">
    <source>
        <dbReference type="ARBA" id="ARBA00012438"/>
    </source>
</evidence>
<dbReference type="SUPFAM" id="SSF55874">
    <property type="entry name" value="ATPase domain of HSP90 chaperone/DNA topoisomerase II/histidine kinase"/>
    <property type="match status" value="1"/>
</dbReference>
<dbReference type="SMART" id="SM00387">
    <property type="entry name" value="HATPase_c"/>
    <property type="match status" value="1"/>
</dbReference>
<reference evidence="16 17" key="1">
    <citation type="submission" date="2018-11" db="EMBL/GenBank/DDBJ databases">
        <title>Complete Genome Sequence of Vbrio mediterranei 117-T6: a Potential Pathogen Bacteria Isolated from the Conchocelis of Pyropia.</title>
        <authorList>
            <person name="Liu Q."/>
        </authorList>
    </citation>
    <scope>NUCLEOTIDE SEQUENCE [LARGE SCALE GENOMIC DNA]</scope>
    <source>
        <strain evidence="16 17">117-T6</strain>
    </source>
</reference>
<comment type="subunit">
    <text evidence="10">At low DSF concentrations, interacts with RpfF.</text>
</comment>
<dbReference type="PROSITE" id="PS50110">
    <property type="entry name" value="RESPONSE_REGULATORY"/>
    <property type="match status" value="1"/>
</dbReference>
<feature type="domain" description="Response regulatory" evidence="15">
    <location>
        <begin position="853"/>
        <end position="974"/>
    </location>
</feature>
<dbReference type="CDD" id="cd16922">
    <property type="entry name" value="HATPase_EvgS-ArcB-TorS-like"/>
    <property type="match status" value="1"/>
</dbReference>
<dbReference type="AlphaFoldDB" id="A0A3G4VHR3"/>
<gene>
    <name evidence="16" type="ORF">ECB94_20830</name>
</gene>
<dbReference type="Pfam" id="PF00512">
    <property type="entry name" value="HisKA"/>
    <property type="match status" value="1"/>
</dbReference>
<dbReference type="Gene3D" id="3.40.50.2300">
    <property type="match status" value="1"/>
</dbReference>
<dbReference type="PROSITE" id="PS50109">
    <property type="entry name" value="HIS_KIN"/>
    <property type="match status" value="1"/>
</dbReference>
<dbReference type="SUPFAM" id="SSF47384">
    <property type="entry name" value="Homodimeric domain of signal transducing histidine kinase"/>
    <property type="match status" value="1"/>
</dbReference>
<evidence type="ECO:0000256" key="7">
    <source>
        <dbReference type="ARBA" id="ARBA00022801"/>
    </source>
</evidence>
<dbReference type="Gene3D" id="3.30.565.10">
    <property type="entry name" value="Histidine kinase-like ATPase, C-terminal domain"/>
    <property type="match status" value="1"/>
</dbReference>
<evidence type="ECO:0000256" key="11">
    <source>
        <dbReference type="ARBA" id="ARBA00068150"/>
    </source>
</evidence>
<dbReference type="InterPro" id="IPR036097">
    <property type="entry name" value="HisK_dim/P_sf"/>
</dbReference>
<keyword evidence="13" id="KW-0472">Membrane</keyword>
<proteinExistence type="predicted"/>
<evidence type="ECO:0000313" key="17">
    <source>
        <dbReference type="Proteomes" id="UP000279760"/>
    </source>
</evidence>
<dbReference type="FunFam" id="3.30.565.10:FF:000010">
    <property type="entry name" value="Sensor histidine kinase RcsC"/>
    <property type="match status" value="1"/>
</dbReference>
<dbReference type="InterPro" id="IPR004358">
    <property type="entry name" value="Sig_transdc_His_kin-like_C"/>
</dbReference>
<dbReference type="FunFam" id="1.10.287.130:FF:000002">
    <property type="entry name" value="Two-component osmosensing histidine kinase"/>
    <property type="match status" value="1"/>
</dbReference>
<dbReference type="SMART" id="SM00388">
    <property type="entry name" value="HisKA"/>
    <property type="match status" value="1"/>
</dbReference>
<keyword evidence="9" id="KW-0902">Two-component regulatory system</keyword>